<evidence type="ECO:0000313" key="2">
    <source>
        <dbReference type="EMBL" id="JAC67325.1"/>
    </source>
</evidence>
<accession>A0A061R9G5</accession>
<feature type="transmembrane region" description="Helical" evidence="1">
    <location>
        <begin position="102"/>
        <end position="125"/>
    </location>
</feature>
<gene>
    <name evidence="2" type="ORF">TSPGSL018_11454</name>
</gene>
<name>A0A061R9G5_9CHLO</name>
<evidence type="ECO:0000256" key="1">
    <source>
        <dbReference type="SAM" id="Phobius"/>
    </source>
</evidence>
<keyword evidence="1" id="KW-0812">Transmembrane</keyword>
<feature type="transmembrane region" description="Helical" evidence="1">
    <location>
        <begin position="50"/>
        <end position="69"/>
    </location>
</feature>
<sequence>MGIAATAAAKELSHTIQFGITLALVTNLAQYVFHKCSLRKGSHFRRYSPFYCCAVSVPLIMADLLRHVLQDSGFWPSPGSDMYRAHCKYSTHGLSGIRCLSLVGWLFTIVFTYLGFALLIAGMFWSIDMVKKIRLAWANIRQD</sequence>
<keyword evidence="1" id="KW-0472">Membrane</keyword>
<feature type="transmembrane region" description="Helical" evidence="1">
    <location>
        <begin position="12"/>
        <end position="29"/>
    </location>
</feature>
<dbReference type="EMBL" id="GBEZ01019203">
    <property type="protein sequence ID" value="JAC67325.1"/>
    <property type="molecule type" value="Transcribed_RNA"/>
</dbReference>
<reference evidence="2" key="1">
    <citation type="submission" date="2014-05" db="EMBL/GenBank/DDBJ databases">
        <title>The transcriptome of the halophilic microalga Tetraselmis sp. GSL018 isolated from the Great Salt Lake, Utah.</title>
        <authorList>
            <person name="Jinkerson R.E."/>
            <person name="D'Adamo S."/>
            <person name="Posewitz M.C."/>
        </authorList>
    </citation>
    <scope>NUCLEOTIDE SEQUENCE</scope>
    <source>
        <strain evidence="2">GSL018</strain>
    </source>
</reference>
<organism evidence="2">
    <name type="scientific">Tetraselmis sp. GSL018</name>
    <dbReference type="NCBI Taxonomy" id="582737"/>
    <lineage>
        <taxon>Eukaryota</taxon>
        <taxon>Viridiplantae</taxon>
        <taxon>Chlorophyta</taxon>
        <taxon>core chlorophytes</taxon>
        <taxon>Chlorodendrophyceae</taxon>
        <taxon>Chlorodendrales</taxon>
        <taxon>Chlorodendraceae</taxon>
        <taxon>Tetraselmis</taxon>
    </lineage>
</organism>
<keyword evidence="1" id="KW-1133">Transmembrane helix</keyword>
<protein>
    <submittedName>
        <fullName evidence="2">Membrane selenoprotein</fullName>
    </submittedName>
</protein>
<proteinExistence type="predicted"/>
<dbReference type="AlphaFoldDB" id="A0A061R9G5"/>